<organism evidence="2 3">
    <name type="scientific">Rhamnella rubrinervis</name>
    <dbReference type="NCBI Taxonomy" id="2594499"/>
    <lineage>
        <taxon>Eukaryota</taxon>
        <taxon>Viridiplantae</taxon>
        <taxon>Streptophyta</taxon>
        <taxon>Embryophyta</taxon>
        <taxon>Tracheophyta</taxon>
        <taxon>Spermatophyta</taxon>
        <taxon>Magnoliopsida</taxon>
        <taxon>eudicotyledons</taxon>
        <taxon>Gunneridae</taxon>
        <taxon>Pentapetalae</taxon>
        <taxon>rosids</taxon>
        <taxon>fabids</taxon>
        <taxon>Rosales</taxon>
        <taxon>Rhamnaceae</taxon>
        <taxon>rhamnoid group</taxon>
        <taxon>Rhamneae</taxon>
        <taxon>Rhamnella</taxon>
    </lineage>
</organism>
<feature type="compositionally biased region" description="Basic and acidic residues" evidence="1">
    <location>
        <begin position="162"/>
        <end position="171"/>
    </location>
</feature>
<protein>
    <submittedName>
        <fullName evidence="2">Uncharacterized protein</fullName>
    </submittedName>
</protein>
<evidence type="ECO:0000313" key="3">
    <source>
        <dbReference type="Proteomes" id="UP000796880"/>
    </source>
</evidence>
<feature type="compositionally biased region" description="Pro residues" evidence="1">
    <location>
        <begin position="56"/>
        <end position="71"/>
    </location>
</feature>
<comment type="caution">
    <text evidence="2">The sequence shown here is derived from an EMBL/GenBank/DDBJ whole genome shotgun (WGS) entry which is preliminary data.</text>
</comment>
<feature type="region of interest" description="Disordered" evidence="1">
    <location>
        <begin position="1"/>
        <end position="114"/>
    </location>
</feature>
<dbReference type="EMBL" id="VOIH02000002">
    <property type="protein sequence ID" value="KAF3453664.1"/>
    <property type="molecule type" value="Genomic_DNA"/>
</dbReference>
<gene>
    <name evidence="2" type="ORF">FNV43_RR04105</name>
</gene>
<keyword evidence="3" id="KW-1185">Reference proteome</keyword>
<reference evidence="2" key="1">
    <citation type="submission" date="2020-03" db="EMBL/GenBank/DDBJ databases">
        <title>A high-quality chromosome-level genome assembly of a woody plant with both climbing and erect habits, Rhamnella rubrinervis.</title>
        <authorList>
            <person name="Lu Z."/>
            <person name="Yang Y."/>
            <person name="Zhu X."/>
            <person name="Sun Y."/>
        </authorList>
    </citation>
    <scope>NUCLEOTIDE SEQUENCE</scope>
    <source>
        <strain evidence="2">BYM</strain>
        <tissue evidence="2">Leaf</tissue>
    </source>
</reference>
<accession>A0A8K0MPR3</accession>
<feature type="compositionally biased region" description="Low complexity" evidence="1">
    <location>
        <begin position="17"/>
        <end position="29"/>
    </location>
</feature>
<evidence type="ECO:0000313" key="2">
    <source>
        <dbReference type="EMBL" id="KAF3453664.1"/>
    </source>
</evidence>
<dbReference type="Proteomes" id="UP000796880">
    <property type="component" value="Unassembled WGS sequence"/>
</dbReference>
<proteinExistence type="predicted"/>
<feature type="compositionally biased region" description="Polar residues" evidence="1">
    <location>
        <begin position="74"/>
        <end position="84"/>
    </location>
</feature>
<name>A0A8K0MPR3_9ROSA</name>
<feature type="compositionally biased region" description="Low complexity" evidence="1">
    <location>
        <begin position="92"/>
        <end position="114"/>
    </location>
</feature>
<evidence type="ECO:0000256" key="1">
    <source>
        <dbReference type="SAM" id="MobiDB-lite"/>
    </source>
</evidence>
<sequence length="171" mass="18133">MSDVAHISPKRRKCHETTISTSAATATSTGYSNHHRKLEPPAIVSPDNSWCCPASKPIPTPPPPPPSPPAQPQRSGLSSQNQESDPLPTNPSPASSPSSSFRIRFSPSSLSPVMDFTPTTTTTMASNGYSGNHNSFPSSFSKFISVLAAGLLNPMSPPPPSKPDRARPFSR</sequence>
<feature type="region of interest" description="Disordered" evidence="1">
    <location>
        <begin position="152"/>
        <end position="171"/>
    </location>
</feature>
<dbReference type="AlphaFoldDB" id="A0A8K0MPR3"/>